<keyword evidence="8" id="KW-0238">DNA-binding</keyword>
<keyword evidence="5" id="KW-0548">Nucleotidyltransferase</keyword>
<dbReference type="InterPro" id="IPR022635">
    <property type="entry name" value="DNA_polIII_beta_C"/>
</dbReference>
<dbReference type="GO" id="GO:0003887">
    <property type="term" value="F:DNA-directed DNA polymerase activity"/>
    <property type="evidence" value="ECO:0007669"/>
    <property type="project" value="UniProtKB-KW"/>
</dbReference>
<protein>
    <submittedName>
        <fullName evidence="13">DNA polymerase III subunit beta</fullName>
    </submittedName>
</protein>
<comment type="caution">
    <text evidence="13">The sequence shown here is derived from an EMBL/GenBank/DDBJ whole genome shotgun (WGS) entry which is preliminary data.</text>
</comment>
<dbReference type="Gene3D" id="3.10.150.10">
    <property type="entry name" value="DNA Polymerase III, subunit A, domain 2"/>
    <property type="match status" value="1"/>
</dbReference>
<dbReference type="InterPro" id="IPR022637">
    <property type="entry name" value="DNA_polIII_beta_cen"/>
</dbReference>
<proteinExistence type="inferred from homology"/>
<organism evidence="13 14">
    <name type="scientific">Chroococcidiopsis cubana SAG 39.79</name>
    <dbReference type="NCBI Taxonomy" id="388085"/>
    <lineage>
        <taxon>Bacteria</taxon>
        <taxon>Bacillati</taxon>
        <taxon>Cyanobacteriota</taxon>
        <taxon>Cyanophyceae</taxon>
        <taxon>Chroococcidiopsidales</taxon>
        <taxon>Chroococcidiopsidaceae</taxon>
        <taxon>Chroococcidiopsis</taxon>
    </lineage>
</organism>
<dbReference type="SMART" id="SM00480">
    <property type="entry name" value="POL3Bc"/>
    <property type="match status" value="1"/>
</dbReference>
<evidence type="ECO:0000256" key="3">
    <source>
        <dbReference type="ARBA" id="ARBA00022490"/>
    </source>
</evidence>
<keyword evidence="4" id="KW-0808">Transferase</keyword>
<feature type="compositionally biased region" description="Polar residues" evidence="9">
    <location>
        <begin position="383"/>
        <end position="405"/>
    </location>
</feature>
<keyword evidence="6" id="KW-0235">DNA replication</keyword>
<dbReference type="EMBL" id="RSCK01000001">
    <property type="protein sequence ID" value="RUT14619.1"/>
    <property type="molecule type" value="Genomic_DNA"/>
</dbReference>
<keyword evidence="3" id="KW-0963">Cytoplasm</keyword>
<dbReference type="GO" id="GO:0008408">
    <property type="term" value="F:3'-5' exonuclease activity"/>
    <property type="evidence" value="ECO:0007669"/>
    <property type="project" value="InterPro"/>
</dbReference>
<dbReference type="GO" id="GO:0009360">
    <property type="term" value="C:DNA polymerase III complex"/>
    <property type="evidence" value="ECO:0007669"/>
    <property type="project" value="InterPro"/>
</dbReference>
<dbReference type="SUPFAM" id="SSF55979">
    <property type="entry name" value="DNA clamp"/>
    <property type="match status" value="3"/>
</dbReference>
<evidence type="ECO:0000256" key="2">
    <source>
        <dbReference type="ARBA" id="ARBA00010752"/>
    </source>
</evidence>
<feature type="domain" description="DNA polymerase III beta sliding clamp central" evidence="11">
    <location>
        <begin position="128"/>
        <end position="244"/>
    </location>
</feature>
<evidence type="ECO:0000313" key="14">
    <source>
        <dbReference type="Proteomes" id="UP000282574"/>
    </source>
</evidence>
<dbReference type="Proteomes" id="UP000282574">
    <property type="component" value="Unassembled WGS sequence"/>
</dbReference>
<feature type="domain" description="DNA polymerase III beta sliding clamp N-terminal" evidence="10">
    <location>
        <begin position="1"/>
        <end position="119"/>
    </location>
</feature>
<comment type="subcellular location">
    <subcellularLocation>
        <location evidence="1">Cytoplasm</location>
    </subcellularLocation>
</comment>
<dbReference type="InterPro" id="IPR022634">
    <property type="entry name" value="DNA_polIII_beta_N"/>
</dbReference>
<evidence type="ECO:0000259" key="11">
    <source>
        <dbReference type="Pfam" id="PF02767"/>
    </source>
</evidence>
<dbReference type="RefSeq" id="WP_106166543.1">
    <property type="nucleotide sequence ID" value="NZ_JAVKZF010000005.1"/>
</dbReference>
<dbReference type="Pfam" id="PF00712">
    <property type="entry name" value="DNA_pol3_beta"/>
    <property type="match status" value="1"/>
</dbReference>
<accession>A0AB37UT09</accession>
<evidence type="ECO:0000256" key="8">
    <source>
        <dbReference type="ARBA" id="ARBA00023125"/>
    </source>
</evidence>
<sequence length="448" mass="48787">MNFIIEQDKLSQLLDAASLAIPTRPTDPILGAILLVADAETQTLSATSFNLSLGIHSKTKANIKISGVAALPGKLLADTIGYLKGELCFELEERTCIISHSSGKRRIQSFNPSEFPQLPTGGDRSITLPVKKFLAAIRATLFATSKDETRPVITGVNFKFERDRWQAGATDSHRLALVSAAFDADMAENIEFTVSYKNLQEIEKILSTKSENSTCTLYFNSNFVEFNLPNTRITSRLLEGEFPKLDSLIPTSFQHEFYVDKAALETGLKRVATLAEKKSKTVKTIWDVNNQQLTLYTESTDVGNAIESLIIKANSTSNEQLGIGFNLTYLAEAVKYVTTDEIVIKSNGASRPAIVCPVGGILNQLTLVMPVLISSGYEIDKPANTNTTPASNPAEVAQTQSSKNVESPEVTETVAQIESEPSSETSETAQTTKAKRNRQSKPKAAVTV</sequence>
<dbReference type="InterPro" id="IPR001001">
    <property type="entry name" value="DNA_polIII_beta"/>
</dbReference>
<comment type="similarity">
    <text evidence="2">Belongs to the beta sliding clamp family.</text>
</comment>
<evidence type="ECO:0000259" key="12">
    <source>
        <dbReference type="Pfam" id="PF02768"/>
    </source>
</evidence>
<dbReference type="Pfam" id="PF02768">
    <property type="entry name" value="DNA_pol3_beta_3"/>
    <property type="match status" value="1"/>
</dbReference>
<feature type="region of interest" description="Disordered" evidence="9">
    <location>
        <begin position="383"/>
        <end position="448"/>
    </location>
</feature>
<gene>
    <name evidence="13" type="primary">dnaN</name>
    <name evidence="13" type="ORF">DSM107010_01650</name>
</gene>
<evidence type="ECO:0000256" key="7">
    <source>
        <dbReference type="ARBA" id="ARBA00022932"/>
    </source>
</evidence>
<dbReference type="PANTHER" id="PTHR30478:SF0">
    <property type="entry name" value="BETA SLIDING CLAMP"/>
    <property type="match status" value="1"/>
</dbReference>
<dbReference type="CDD" id="cd00140">
    <property type="entry name" value="beta_clamp"/>
    <property type="match status" value="1"/>
</dbReference>
<evidence type="ECO:0000256" key="4">
    <source>
        <dbReference type="ARBA" id="ARBA00022679"/>
    </source>
</evidence>
<evidence type="ECO:0000259" key="10">
    <source>
        <dbReference type="Pfam" id="PF00712"/>
    </source>
</evidence>
<dbReference type="PANTHER" id="PTHR30478">
    <property type="entry name" value="DNA POLYMERASE III SUBUNIT BETA"/>
    <property type="match status" value="1"/>
</dbReference>
<dbReference type="InterPro" id="IPR046938">
    <property type="entry name" value="DNA_clamp_sf"/>
</dbReference>
<evidence type="ECO:0000256" key="9">
    <source>
        <dbReference type="SAM" id="MobiDB-lite"/>
    </source>
</evidence>
<keyword evidence="14" id="KW-1185">Reference proteome</keyword>
<dbReference type="AlphaFoldDB" id="A0AB37UT09"/>
<evidence type="ECO:0000256" key="1">
    <source>
        <dbReference type="ARBA" id="ARBA00004496"/>
    </source>
</evidence>
<evidence type="ECO:0000313" key="13">
    <source>
        <dbReference type="EMBL" id="RUT14619.1"/>
    </source>
</evidence>
<keyword evidence="7" id="KW-0239">DNA-directed DNA polymerase</keyword>
<dbReference type="Pfam" id="PF02767">
    <property type="entry name" value="DNA_pol3_beta_2"/>
    <property type="match status" value="1"/>
</dbReference>
<evidence type="ECO:0000256" key="6">
    <source>
        <dbReference type="ARBA" id="ARBA00022705"/>
    </source>
</evidence>
<dbReference type="GO" id="GO:0003677">
    <property type="term" value="F:DNA binding"/>
    <property type="evidence" value="ECO:0007669"/>
    <property type="project" value="UniProtKB-KW"/>
</dbReference>
<dbReference type="GO" id="GO:0005737">
    <property type="term" value="C:cytoplasm"/>
    <property type="evidence" value="ECO:0007669"/>
    <property type="project" value="UniProtKB-SubCell"/>
</dbReference>
<dbReference type="GO" id="GO:0006271">
    <property type="term" value="P:DNA strand elongation involved in DNA replication"/>
    <property type="evidence" value="ECO:0007669"/>
    <property type="project" value="TreeGrafter"/>
</dbReference>
<feature type="domain" description="DNA polymerase III beta sliding clamp C-terminal" evidence="12">
    <location>
        <begin position="247"/>
        <end position="357"/>
    </location>
</feature>
<evidence type="ECO:0000256" key="5">
    <source>
        <dbReference type="ARBA" id="ARBA00022695"/>
    </source>
</evidence>
<dbReference type="NCBIfam" id="TIGR00663">
    <property type="entry name" value="dnan"/>
    <property type="match status" value="1"/>
</dbReference>
<feature type="compositionally biased region" description="Low complexity" evidence="9">
    <location>
        <begin position="418"/>
        <end position="432"/>
    </location>
</feature>
<dbReference type="Gene3D" id="3.70.10.10">
    <property type="match status" value="1"/>
</dbReference>
<name>A0AB37UT09_9CYAN</name>
<reference evidence="13 14" key="1">
    <citation type="journal article" date="2019" name="Genome Biol. Evol.">
        <title>Day and night: Metabolic profiles and evolutionary relationships of six axenic non-marine cyanobacteria.</title>
        <authorList>
            <person name="Will S.E."/>
            <person name="Henke P."/>
            <person name="Boedeker C."/>
            <person name="Huang S."/>
            <person name="Brinkmann H."/>
            <person name="Rohde M."/>
            <person name="Jarek M."/>
            <person name="Friedl T."/>
            <person name="Seufert S."/>
            <person name="Schumacher M."/>
            <person name="Overmann J."/>
            <person name="Neumann-Schaal M."/>
            <person name="Petersen J."/>
        </authorList>
    </citation>
    <scope>NUCLEOTIDE SEQUENCE [LARGE SCALE GENOMIC DNA]</scope>
    <source>
        <strain evidence="13 14">SAG 39.79</strain>
    </source>
</reference>